<sequence>MVKKNNENSNQNFDNEKQDPTKEAFFSDLMDKEEEFASEAYELVEHALNLIDSQFYDDGIEILRQAIGLYTQINREEEIKAVNEKISEVYLLKEKTFREVEIAPKEGEEIQAEIVIEDELKKAEQLIRSAKELEERKEFEAALDVYDEVENIFERLDKPDKIENLYNLIEDCYSKKAEFLRTIKEETPESKALVAEDELKEEKIQEFVAAKKREEEVTSQAYEILAQAAELVNAHEYERALKLYSEGLNLFKKINWSYEVQKIEDTIIELEKEKVEYFRNLEKQKIDKAQKIEIQMQQEEIIEQQLREREEQEKAAKLERLKELEILKMEEDYFKAQIGNMASAASKIARDYELAMQKCIKDGKLVEKCEYPQVIEIYKKIKKLLIEKGWDSETAIYDNTIEIYNQKLEQDKKVRQIEAEKAIKQKEAEEMLKIKKEDIEVSIEEKQLKTLDEEQPQREIEIQNLKKDLDDMINRSERLTREYEIALRQGRFELKCPYLEIIKIYEKTRQMVLERRMNAEAVIITSQINVYIKKMEKDKRLRQIEADKIEKQKKAAELLKVGKRGKSDTERLKNIERKKEQEEFRNYISGMIDKTEKIARDYELAKRKAYRKGEIIKNTPYLEVIEKYKQIRDQVQARGWNEQAKIYSNQIKIYQEKLEKHEKLFEVEAKKAQRQKDIEEMHKVKKVFKPEKLKEIGPEHKEENMLIDNAMSLINEAEKNVKSYELGLKTDILKRDILSYESPYEKAIANYEKAQELFRKIDWKNEAHRLNESINFYKEKKEKDDTLRDKEQKKFEQKKKEVDETASEIFNLIQDADHMAQEYELKIKAGIFDNEAPPYEKIIDIYREARKRFEKINWKEESTKLLDSIEFYKEKLEKDKKIRSLEAEKVKQREKELLIQQKLLEKARKEQEKLLKEKKKSLLLRKEQSAQFEAQK</sequence>
<gene>
    <name evidence="3" type="ORF">LCGC14_0684810</name>
</gene>
<evidence type="ECO:0000313" key="3">
    <source>
        <dbReference type="EMBL" id="KKN45274.1"/>
    </source>
</evidence>
<evidence type="ECO:0000256" key="1">
    <source>
        <dbReference type="SAM" id="Coils"/>
    </source>
</evidence>
<feature type="coiled-coil region" evidence="1">
    <location>
        <begin position="700"/>
        <end position="727"/>
    </location>
</feature>
<keyword evidence="1" id="KW-0175">Coiled coil</keyword>
<name>A0A0F9QS64_9ZZZZ</name>
<reference evidence="3" key="1">
    <citation type="journal article" date="2015" name="Nature">
        <title>Complex archaea that bridge the gap between prokaryotes and eukaryotes.</title>
        <authorList>
            <person name="Spang A."/>
            <person name="Saw J.H."/>
            <person name="Jorgensen S.L."/>
            <person name="Zaremba-Niedzwiedzka K."/>
            <person name="Martijn J."/>
            <person name="Lind A.E."/>
            <person name="van Eijk R."/>
            <person name="Schleper C."/>
            <person name="Guy L."/>
            <person name="Ettema T.J."/>
        </authorList>
    </citation>
    <scope>NUCLEOTIDE SEQUENCE</scope>
</reference>
<comment type="caution">
    <text evidence="3">The sequence shown here is derived from an EMBL/GenBank/DDBJ whole genome shotgun (WGS) entry which is preliminary data.</text>
</comment>
<feature type="coiled-coil region" evidence="1">
    <location>
        <begin position="405"/>
        <end position="489"/>
    </location>
</feature>
<feature type="coiled-coil region" evidence="1">
    <location>
        <begin position="644"/>
        <end position="675"/>
    </location>
</feature>
<feature type="region of interest" description="Disordered" evidence="2">
    <location>
        <begin position="1"/>
        <end position="23"/>
    </location>
</feature>
<feature type="coiled-coil region" evidence="1">
    <location>
        <begin position="760"/>
        <end position="808"/>
    </location>
</feature>
<feature type="coiled-coil region" evidence="1">
    <location>
        <begin position="116"/>
        <end position="143"/>
    </location>
</feature>
<organism evidence="3">
    <name type="scientific">marine sediment metagenome</name>
    <dbReference type="NCBI Taxonomy" id="412755"/>
    <lineage>
        <taxon>unclassified sequences</taxon>
        <taxon>metagenomes</taxon>
        <taxon>ecological metagenomes</taxon>
    </lineage>
</organism>
<proteinExistence type="predicted"/>
<dbReference type="AlphaFoldDB" id="A0A0F9QS64"/>
<feature type="coiled-coil region" evidence="1">
    <location>
        <begin position="873"/>
        <end position="924"/>
    </location>
</feature>
<evidence type="ECO:0000256" key="2">
    <source>
        <dbReference type="SAM" id="MobiDB-lite"/>
    </source>
</evidence>
<feature type="non-terminal residue" evidence="3">
    <location>
        <position position="936"/>
    </location>
</feature>
<accession>A0A0F9QS64</accession>
<feature type="coiled-coil region" evidence="1">
    <location>
        <begin position="260"/>
        <end position="327"/>
    </location>
</feature>
<protein>
    <submittedName>
        <fullName evidence="3">Uncharacterized protein</fullName>
    </submittedName>
</protein>
<dbReference type="EMBL" id="LAZR01001400">
    <property type="protein sequence ID" value="KKN45274.1"/>
    <property type="molecule type" value="Genomic_DNA"/>
</dbReference>